<evidence type="ECO:0000313" key="11">
    <source>
        <dbReference type="Proteomes" id="UP000030671"/>
    </source>
</evidence>
<keyword evidence="3" id="KW-0687">Ribonucleoprotein</keyword>
<evidence type="ECO:0000256" key="7">
    <source>
        <dbReference type="ARBA" id="ARBA00065857"/>
    </source>
</evidence>
<evidence type="ECO:0000256" key="6">
    <source>
        <dbReference type="ARBA" id="ARBA00057689"/>
    </source>
</evidence>
<evidence type="ECO:0000259" key="9">
    <source>
        <dbReference type="SMART" id="SM01403"/>
    </source>
</evidence>
<dbReference type="eggNOG" id="KOG3321">
    <property type="taxonomic scope" value="Eukaryota"/>
</dbReference>
<comment type="function">
    <text evidence="6">Involved in mitochondrial genome encoded proteins translation. Involved in the binding of tRNA to the ribosomes.</text>
</comment>
<dbReference type="HOGENOM" id="CLU_051208_5_1_1"/>
<dbReference type="InParanoid" id="W4JSC1"/>
<dbReference type="Proteomes" id="UP000030671">
    <property type="component" value="Unassembled WGS sequence"/>
</dbReference>
<evidence type="ECO:0000256" key="1">
    <source>
        <dbReference type="ARBA" id="ARBA00007102"/>
    </source>
</evidence>
<evidence type="ECO:0000256" key="4">
    <source>
        <dbReference type="ARBA" id="ARBA00035261"/>
    </source>
</evidence>
<dbReference type="InterPro" id="IPR027486">
    <property type="entry name" value="Ribosomal_uS10_dom"/>
</dbReference>
<protein>
    <recommendedName>
        <fullName evidence="4">Small ribosomal subunit protein uS10m</fullName>
    </recommendedName>
    <alternativeName>
        <fullName evidence="5">37S ribosomal protein S10, mitochondrial</fullName>
    </alternativeName>
</protein>
<comment type="similarity">
    <text evidence="1">Belongs to the universal ribosomal protein uS10 family.</text>
</comment>
<dbReference type="SMART" id="SM01403">
    <property type="entry name" value="Ribosomal_S10"/>
    <property type="match status" value="1"/>
</dbReference>
<gene>
    <name evidence="10" type="ORF">HETIRDRAFT_436495</name>
</gene>
<name>W4JSC1_HETIT</name>
<dbReference type="KEGG" id="hir:HETIRDRAFT_436495"/>
<dbReference type="GeneID" id="20674892"/>
<dbReference type="EMBL" id="KI925464">
    <property type="protein sequence ID" value="ETW76462.1"/>
    <property type="molecule type" value="Genomic_DNA"/>
</dbReference>
<evidence type="ECO:0000313" key="10">
    <source>
        <dbReference type="EMBL" id="ETW76462.1"/>
    </source>
</evidence>
<comment type="subunit">
    <text evidence="7">Part of the mitochondrial small ribosomal subunit.</text>
</comment>
<sequence length="235" mass="26365">MLSTVVRASVRIRARLALPAATQWTRSKQTVASPSDPVKKRAPSDPEEHEYHSTVVNGRGSLTPFRHPQTHGIPVALIHFRSYFPPLLALFTHFASHAAASLGIPVSGVASLPTQRSMWTVPRGPFVHKKSQENFERLVHKRAIKAFDADQEVVDRWVKYMERHAMPGVGMRIVRWHRLPVGVGKKRMDMMVEQMMPGHLTTKKEVEAVGQQIVKEEMQSIEGSSATLPVIERSS</sequence>
<dbReference type="Pfam" id="PF00338">
    <property type="entry name" value="Ribosomal_S10"/>
    <property type="match status" value="1"/>
</dbReference>
<reference evidence="10 11" key="1">
    <citation type="journal article" date="2012" name="New Phytol.">
        <title>Insight into trade-off between wood decay and parasitism from the genome of a fungal forest pathogen.</title>
        <authorList>
            <person name="Olson A."/>
            <person name="Aerts A."/>
            <person name="Asiegbu F."/>
            <person name="Belbahri L."/>
            <person name="Bouzid O."/>
            <person name="Broberg A."/>
            <person name="Canback B."/>
            <person name="Coutinho P.M."/>
            <person name="Cullen D."/>
            <person name="Dalman K."/>
            <person name="Deflorio G."/>
            <person name="van Diepen L.T."/>
            <person name="Dunand C."/>
            <person name="Duplessis S."/>
            <person name="Durling M."/>
            <person name="Gonthier P."/>
            <person name="Grimwood J."/>
            <person name="Fossdal C.G."/>
            <person name="Hansson D."/>
            <person name="Henrissat B."/>
            <person name="Hietala A."/>
            <person name="Himmelstrand K."/>
            <person name="Hoffmeister D."/>
            <person name="Hogberg N."/>
            <person name="James T.Y."/>
            <person name="Karlsson M."/>
            <person name="Kohler A."/>
            <person name="Kues U."/>
            <person name="Lee Y.H."/>
            <person name="Lin Y.C."/>
            <person name="Lind M."/>
            <person name="Lindquist E."/>
            <person name="Lombard V."/>
            <person name="Lucas S."/>
            <person name="Lunden K."/>
            <person name="Morin E."/>
            <person name="Murat C."/>
            <person name="Park J."/>
            <person name="Raffaello T."/>
            <person name="Rouze P."/>
            <person name="Salamov A."/>
            <person name="Schmutz J."/>
            <person name="Solheim H."/>
            <person name="Stahlberg J."/>
            <person name="Velez H."/>
            <person name="de Vries R.P."/>
            <person name="Wiebenga A."/>
            <person name="Woodward S."/>
            <person name="Yakovlev I."/>
            <person name="Garbelotto M."/>
            <person name="Martin F."/>
            <person name="Grigoriev I.V."/>
            <person name="Stenlid J."/>
        </authorList>
    </citation>
    <scope>NUCLEOTIDE SEQUENCE [LARGE SCALE GENOMIC DNA]</scope>
    <source>
        <strain evidence="10 11">TC 32-1</strain>
    </source>
</reference>
<dbReference type="HAMAP" id="MF_00508">
    <property type="entry name" value="Ribosomal_uS10"/>
    <property type="match status" value="1"/>
</dbReference>
<dbReference type="RefSeq" id="XP_009551364.1">
    <property type="nucleotide sequence ID" value="XM_009553069.1"/>
</dbReference>
<dbReference type="InterPro" id="IPR001848">
    <property type="entry name" value="Ribosomal_uS10"/>
</dbReference>
<dbReference type="OrthoDB" id="366214at2759"/>
<evidence type="ECO:0000256" key="2">
    <source>
        <dbReference type="ARBA" id="ARBA00022980"/>
    </source>
</evidence>
<dbReference type="FunFam" id="3.30.70.600:FF:000003">
    <property type="entry name" value="30S ribosomal protein S10"/>
    <property type="match status" value="1"/>
</dbReference>
<dbReference type="GO" id="GO:0006412">
    <property type="term" value="P:translation"/>
    <property type="evidence" value="ECO:0007669"/>
    <property type="project" value="InterPro"/>
</dbReference>
<accession>W4JSC1</accession>
<dbReference type="AlphaFoldDB" id="W4JSC1"/>
<dbReference type="InterPro" id="IPR036838">
    <property type="entry name" value="Ribosomal_uS10_dom_sf"/>
</dbReference>
<proteinExistence type="inferred from homology"/>
<dbReference type="GO" id="GO:0005840">
    <property type="term" value="C:ribosome"/>
    <property type="evidence" value="ECO:0007669"/>
    <property type="project" value="UniProtKB-KW"/>
</dbReference>
<organism evidence="10 11">
    <name type="scientific">Heterobasidion irregulare (strain TC 32-1)</name>
    <dbReference type="NCBI Taxonomy" id="747525"/>
    <lineage>
        <taxon>Eukaryota</taxon>
        <taxon>Fungi</taxon>
        <taxon>Dikarya</taxon>
        <taxon>Basidiomycota</taxon>
        <taxon>Agaricomycotina</taxon>
        <taxon>Agaricomycetes</taxon>
        <taxon>Russulales</taxon>
        <taxon>Bondarzewiaceae</taxon>
        <taxon>Heterobasidion</taxon>
        <taxon>Heterobasidion annosum species complex</taxon>
    </lineage>
</organism>
<evidence type="ECO:0000256" key="8">
    <source>
        <dbReference type="SAM" id="MobiDB-lite"/>
    </source>
</evidence>
<keyword evidence="11" id="KW-1185">Reference proteome</keyword>
<evidence type="ECO:0000256" key="3">
    <source>
        <dbReference type="ARBA" id="ARBA00023274"/>
    </source>
</evidence>
<dbReference type="PANTHER" id="PTHR11700">
    <property type="entry name" value="30S RIBOSOMAL PROTEIN S10 FAMILY MEMBER"/>
    <property type="match status" value="1"/>
</dbReference>
<dbReference type="GO" id="GO:0003735">
    <property type="term" value="F:structural constituent of ribosome"/>
    <property type="evidence" value="ECO:0007669"/>
    <property type="project" value="InterPro"/>
</dbReference>
<dbReference type="Gene3D" id="3.30.70.600">
    <property type="entry name" value="Ribosomal protein S10 domain"/>
    <property type="match status" value="1"/>
</dbReference>
<feature type="domain" description="Small ribosomal subunit protein uS10" evidence="9">
    <location>
        <begin position="77"/>
        <end position="174"/>
    </location>
</feature>
<dbReference type="SUPFAM" id="SSF54999">
    <property type="entry name" value="Ribosomal protein S10"/>
    <property type="match status" value="1"/>
</dbReference>
<dbReference type="GO" id="GO:1990904">
    <property type="term" value="C:ribonucleoprotein complex"/>
    <property type="evidence" value="ECO:0007669"/>
    <property type="project" value="UniProtKB-KW"/>
</dbReference>
<dbReference type="STRING" id="747525.W4JSC1"/>
<feature type="region of interest" description="Disordered" evidence="8">
    <location>
        <begin position="25"/>
        <end position="52"/>
    </location>
</feature>
<keyword evidence="2" id="KW-0689">Ribosomal protein</keyword>
<evidence type="ECO:0000256" key="5">
    <source>
        <dbReference type="ARBA" id="ARBA00042916"/>
    </source>
</evidence>
<feature type="compositionally biased region" description="Basic and acidic residues" evidence="8">
    <location>
        <begin position="37"/>
        <end position="52"/>
    </location>
</feature>